<accession>A0ABT8R5M9</accession>
<evidence type="ECO:0000313" key="2">
    <source>
        <dbReference type="Proteomes" id="UP001168528"/>
    </source>
</evidence>
<protein>
    <recommendedName>
        <fullName evidence="3">DUF4373 domain-containing protein</fullName>
    </recommendedName>
</protein>
<keyword evidence="2" id="KW-1185">Reference proteome</keyword>
<name>A0ABT8R5M9_9BACT</name>
<dbReference type="Proteomes" id="UP001168528">
    <property type="component" value="Unassembled WGS sequence"/>
</dbReference>
<dbReference type="RefSeq" id="WP_302037783.1">
    <property type="nucleotide sequence ID" value="NZ_JAUKPO010000005.1"/>
</dbReference>
<sequence>MHKISTRLSVSQVAYVLKVMHELGLITAKSQWDMFRFVQENISSKKTDTIYAHRLNNKYYNVEGATKTSIKELLLRMLHHINTYK</sequence>
<dbReference type="EMBL" id="JAUKPO010000005">
    <property type="protein sequence ID" value="MDO1446981.1"/>
    <property type="molecule type" value="Genomic_DNA"/>
</dbReference>
<evidence type="ECO:0000313" key="1">
    <source>
        <dbReference type="EMBL" id="MDO1446981.1"/>
    </source>
</evidence>
<reference evidence="1" key="1">
    <citation type="submission" date="2023-07" db="EMBL/GenBank/DDBJ databases">
        <title>The genome sequence of Rhodocytophaga aerolata KACC 12507.</title>
        <authorList>
            <person name="Zhang X."/>
        </authorList>
    </citation>
    <scope>NUCLEOTIDE SEQUENCE</scope>
    <source>
        <strain evidence="1">KACC 12507</strain>
    </source>
</reference>
<organism evidence="1 2">
    <name type="scientific">Rhodocytophaga aerolata</name>
    <dbReference type="NCBI Taxonomy" id="455078"/>
    <lineage>
        <taxon>Bacteria</taxon>
        <taxon>Pseudomonadati</taxon>
        <taxon>Bacteroidota</taxon>
        <taxon>Cytophagia</taxon>
        <taxon>Cytophagales</taxon>
        <taxon>Rhodocytophagaceae</taxon>
        <taxon>Rhodocytophaga</taxon>
    </lineage>
</organism>
<evidence type="ECO:0008006" key="3">
    <source>
        <dbReference type="Google" id="ProtNLM"/>
    </source>
</evidence>
<gene>
    <name evidence="1" type="ORF">Q0590_12000</name>
</gene>
<proteinExistence type="predicted"/>
<comment type="caution">
    <text evidence="1">The sequence shown here is derived from an EMBL/GenBank/DDBJ whole genome shotgun (WGS) entry which is preliminary data.</text>
</comment>